<dbReference type="Gene3D" id="3.40.50.410">
    <property type="entry name" value="von Willebrand factor, type A domain"/>
    <property type="match status" value="1"/>
</dbReference>
<dbReference type="InterPro" id="IPR036465">
    <property type="entry name" value="vWFA_dom_sf"/>
</dbReference>
<dbReference type="AlphaFoldDB" id="A0A1P8N1L0"/>
<dbReference type="InterPro" id="IPR041628">
    <property type="entry name" value="ChlI/MoxR_AAA_lid"/>
</dbReference>
<feature type="compositionally biased region" description="Basic and acidic residues" evidence="2">
    <location>
        <begin position="242"/>
        <end position="252"/>
    </location>
</feature>
<feature type="domain" description="VWFA" evidence="3">
    <location>
        <begin position="365"/>
        <end position="545"/>
    </location>
</feature>
<dbReference type="EMBL" id="CP019315">
    <property type="protein sequence ID" value="APX14183.1"/>
    <property type="molecule type" value="Genomic_DNA"/>
</dbReference>
<reference evidence="4 5" key="1">
    <citation type="submission" date="2017-01" db="EMBL/GenBank/DDBJ databases">
        <title>Complete genome of Tateyamaria omphalii DOK1-4 isolated from seawater in Dokdo.</title>
        <authorList>
            <person name="Kim J.H."/>
            <person name="Chi W.-J."/>
        </authorList>
    </citation>
    <scope>NUCLEOTIDE SEQUENCE [LARGE SCALE GENOMIC DNA]</scope>
    <source>
        <strain evidence="4 5">DOK1-4</strain>
        <plasmid evidence="4 5">pDOK1-4-3</plasmid>
    </source>
</reference>
<name>A0A1P8N1L0_9RHOB</name>
<evidence type="ECO:0000313" key="4">
    <source>
        <dbReference type="EMBL" id="APX14183.1"/>
    </source>
</evidence>
<dbReference type="InterPro" id="IPR002035">
    <property type="entry name" value="VWF_A"/>
</dbReference>
<dbReference type="PROSITE" id="PS50234">
    <property type="entry name" value="VWFA"/>
    <property type="match status" value="1"/>
</dbReference>
<geneLocation type="plasmid" evidence="4 5">
    <name>pDOK1-4-3</name>
</geneLocation>
<dbReference type="OrthoDB" id="9775079at2"/>
<feature type="region of interest" description="Disordered" evidence="2">
    <location>
        <begin position="275"/>
        <end position="317"/>
    </location>
</feature>
<evidence type="ECO:0000256" key="2">
    <source>
        <dbReference type="SAM" id="MobiDB-lite"/>
    </source>
</evidence>
<evidence type="ECO:0000256" key="1">
    <source>
        <dbReference type="ARBA" id="ARBA00005799"/>
    </source>
</evidence>
<dbReference type="KEGG" id="tom:BWR18_20180"/>
<dbReference type="CDD" id="cd01451">
    <property type="entry name" value="vWA_Magnesium_chelatase"/>
    <property type="match status" value="1"/>
</dbReference>
<keyword evidence="4" id="KW-0614">Plasmid</keyword>
<sequence>MTTDTWHNAALALKLLALDPQGLGGAVIRMRASPDRDALLAGFTPALPIRKLPITIPDDQLFGGIDLTATLSSAQLIENKSFFNDPVIAQIPMAERCPPALAAKLAQAADQSLTQGFLLIDEGIEPDERAPDPLADRCAFHLAPEGRNPLVPAGTNSSVPAGTLVKTADAILQLTLLATRFGITSLRAPTLALRTARAHAQLMGRDHLTDTDLEIAATLVYPHRATLIPEDPEDRQSPPPPRESEDCPRGDTQENDAIPDADMLVDAVKSALPPDLLNGLVPAGTTRKSGGAGAGQKRTSNRRGRPLPSRPGRLDGTSRIDLISTLRAAAPWQPLRRQQQPDRRGLLIRPSDIRLKRYAEQSDRLLIFAVDASGSAAMSRLNEAKGAIELLLADAYASRDHVALIAFRGTEAETLLPPTRSLVQTKRRLSALPGGGGTPLASGLQHALLLAQQSKGKGLTPTVILITDGRANIALDGTANRAQAADDATAMATALRASKTAALVIDMSNRPQRALQDLSHALDAPYVALPRADAQRLSGAVTSALDG</sequence>
<proteinExistence type="inferred from homology"/>
<dbReference type="PANTHER" id="PTHR43473">
    <property type="entry name" value="MAGNESIUM-CHELATASE SUBUNIT CHLD, CHLOROPLASTIC"/>
    <property type="match status" value="1"/>
</dbReference>
<keyword evidence="5" id="KW-1185">Reference proteome</keyword>
<dbReference type="RefSeq" id="WP_076630650.1">
    <property type="nucleotide sequence ID" value="NZ_CP019315.1"/>
</dbReference>
<evidence type="ECO:0000313" key="5">
    <source>
        <dbReference type="Proteomes" id="UP000186336"/>
    </source>
</evidence>
<dbReference type="PANTHER" id="PTHR43473:SF2">
    <property type="entry name" value="MAGNESIUM-CHELATASE SUBUNIT CHLD, CHLOROPLASTIC"/>
    <property type="match status" value="1"/>
</dbReference>
<feature type="region of interest" description="Disordered" evidence="2">
    <location>
        <begin position="225"/>
        <end position="256"/>
    </location>
</feature>
<evidence type="ECO:0000259" key="3">
    <source>
        <dbReference type="PROSITE" id="PS50234"/>
    </source>
</evidence>
<dbReference type="Gene3D" id="1.10.8.80">
    <property type="entry name" value="Magnesium chelatase subunit I, C-Terminal domain"/>
    <property type="match status" value="1"/>
</dbReference>
<dbReference type="NCBIfam" id="NF009943">
    <property type="entry name" value="PRK13406.1"/>
    <property type="match status" value="1"/>
</dbReference>
<dbReference type="SMART" id="SM00327">
    <property type="entry name" value="VWA"/>
    <property type="match status" value="1"/>
</dbReference>
<protein>
    <submittedName>
        <fullName evidence="4">Magnesium chelatase ATPase subunit D</fullName>
    </submittedName>
</protein>
<dbReference type="Pfam" id="PF17863">
    <property type="entry name" value="AAA_lid_2"/>
    <property type="match status" value="1"/>
</dbReference>
<comment type="similarity">
    <text evidence="1">Belongs to the Mg-chelatase subunits D/I family.</text>
</comment>
<accession>A0A1P8N1L0</accession>
<dbReference type="Pfam" id="PF13519">
    <property type="entry name" value="VWA_2"/>
    <property type="match status" value="1"/>
</dbReference>
<dbReference type="InterPro" id="IPR041702">
    <property type="entry name" value="BchD/ChlD_VWA"/>
</dbReference>
<dbReference type="Proteomes" id="UP000186336">
    <property type="component" value="Plasmid pDOK1-4-3"/>
</dbReference>
<organism evidence="4 5">
    <name type="scientific">Tateyamaria omphalii</name>
    <dbReference type="NCBI Taxonomy" id="299262"/>
    <lineage>
        <taxon>Bacteria</taxon>
        <taxon>Pseudomonadati</taxon>
        <taxon>Pseudomonadota</taxon>
        <taxon>Alphaproteobacteria</taxon>
        <taxon>Rhodobacterales</taxon>
        <taxon>Roseobacteraceae</taxon>
        <taxon>Tateyamaria</taxon>
    </lineage>
</organism>
<gene>
    <name evidence="4" type="ORF">BWR18_20180</name>
</gene>
<dbReference type="SUPFAM" id="SSF53300">
    <property type="entry name" value="vWA-like"/>
    <property type="match status" value="1"/>
</dbReference>